<evidence type="ECO:0000313" key="3">
    <source>
        <dbReference type="Proteomes" id="UP000824540"/>
    </source>
</evidence>
<gene>
    <name evidence="2" type="ORF">JZ751_016326</name>
</gene>
<dbReference type="Proteomes" id="UP000824540">
    <property type="component" value="Unassembled WGS sequence"/>
</dbReference>
<name>A0A8T2MJG9_9TELE</name>
<feature type="region of interest" description="Disordered" evidence="1">
    <location>
        <begin position="78"/>
        <end position="98"/>
    </location>
</feature>
<reference evidence="2" key="1">
    <citation type="thesis" date="2021" institute="BYU ScholarsArchive" country="Provo, UT, USA">
        <title>Applications of and Algorithms for Genome Assembly and Genomic Analyses with an Emphasis on Marine Teleosts.</title>
        <authorList>
            <person name="Pickett B.D."/>
        </authorList>
    </citation>
    <scope>NUCLEOTIDE SEQUENCE</scope>
    <source>
        <strain evidence="2">HI-2016</strain>
    </source>
</reference>
<protein>
    <submittedName>
        <fullName evidence="2">Uncharacterized protein</fullName>
    </submittedName>
</protein>
<dbReference type="EMBL" id="JAFBMS010002677">
    <property type="protein sequence ID" value="KAG9328115.1"/>
    <property type="molecule type" value="Genomic_DNA"/>
</dbReference>
<evidence type="ECO:0000256" key="1">
    <source>
        <dbReference type="SAM" id="MobiDB-lite"/>
    </source>
</evidence>
<comment type="caution">
    <text evidence="2">The sequence shown here is derived from an EMBL/GenBank/DDBJ whole genome shotgun (WGS) entry which is preliminary data.</text>
</comment>
<organism evidence="2 3">
    <name type="scientific">Albula glossodonta</name>
    <name type="common">roundjaw bonefish</name>
    <dbReference type="NCBI Taxonomy" id="121402"/>
    <lineage>
        <taxon>Eukaryota</taxon>
        <taxon>Metazoa</taxon>
        <taxon>Chordata</taxon>
        <taxon>Craniata</taxon>
        <taxon>Vertebrata</taxon>
        <taxon>Euteleostomi</taxon>
        <taxon>Actinopterygii</taxon>
        <taxon>Neopterygii</taxon>
        <taxon>Teleostei</taxon>
        <taxon>Albuliformes</taxon>
        <taxon>Albulidae</taxon>
        <taxon>Albula</taxon>
    </lineage>
</organism>
<dbReference type="AlphaFoldDB" id="A0A8T2MJG9"/>
<proteinExistence type="predicted"/>
<evidence type="ECO:0000313" key="2">
    <source>
        <dbReference type="EMBL" id="KAG9328115.1"/>
    </source>
</evidence>
<accession>A0A8T2MJG9</accession>
<sequence length="98" mass="10758">MRSGQDGHGGCRQRLMPTTCQARYHDESRHGHQISLISALPELRRQLLSLEMTIDHLIGGDWGVGVCPLQAAQSGQRSCDKYHASEGLPTPARSAHKT</sequence>
<keyword evidence="3" id="KW-1185">Reference proteome</keyword>